<accession>A0ACB7TJF3</accession>
<dbReference type="Proteomes" id="UP000821845">
    <property type="component" value="Chromosome 1"/>
</dbReference>
<dbReference type="EMBL" id="CM023481">
    <property type="protein sequence ID" value="KAH6947035.1"/>
    <property type="molecule type" value="Genomic_DNA"/>
</dbReference>
<protein>
    <submittedName>
        <fullName evidence="1">Uncharacterized protein</fullName>
    </submittedName>
</protein>
<evidence type="ECO:0000313" key="2">
    <source>
        <dbReference type="Proteomes" id="UP000821845"/>
    </source>
</evidence>
<reference evidence="1" key="1">
    <citation type="submission" date="2020-05" db="EMBL/GenBank/DDBJ databases">
        <title>Large-scale comparative analyses of tick genomes elucidate their genetic diversity and vector capacities.</title>
        <authorList>
            <person name="Jia N."/>
            <person name="Wang J."/>
            <person name="Shi W."/>
            <person name="Du L."/>
            <person name="Sun Y."/>
            <person name="Zhan W."/>
            <person name="Jiang J."/>
            <person name="Wang Q."/>
            <person name="Zhang B."/>
            <person name="Ji P."/>
            <person name="Sakyi L.B."/>
            <person name="Cui X."/>
            <person name="Yuan T."/>
            <person name="Jiang B."/>
            <person name="Yang W."/>
            <person name="Lam T.T.-Y."/>
            <person name="Chang Q."/>
            <person name="Ding S."/>
            <person name="Wang X."/>
            <person name="Zhu J."/>
            <person name="Ruan X."/>
            <person name="Zhao L."/>
            <person name="Wei J."/>
            <person name="Que T."/>
            <person name="Du C."/>
            <person name="Cheng J."/>
            <person name="Dai P."/>
            <person name="Han X."/>
            <person name="Huang E."/>
            <person name="Gao Y."/>
            <person name="Liu J."/>
            <person name="Shao H."/>
            <person name="Ye R."/>
            <person name="Li L."/>
            <person name="Wei W."/>
            <person name="Wang X."/>
            <person name="Wang C."/>
            <person name="Yang T."/>
            <person name="Huo Q."/>
            <person name="Li W."/>
            <person name="Guo W."/>
            <person name="Chen H."/>
            <person name="Zhou L."/>
            <person name="Ni X."/>
            <person name="Tian J."/>
            <person name="Zhou Y."/>
            <person name="Sheng Y."/>
            <person name="Liu T."/>
            <person name="Pan Y."/>
            <person name="Xia L."/>
            <person name="Li J."/>
            <person name="Zhao F."/>
            <person name="Cao W."/>
        </authorList>
    </citation>
    <scope>NUCLEOTIDE SEQUENCE</scope>
    <source>
        <strain evidence="1">Hyas-2018</strain>
    </source>
</reference>
<evidence type="ECO:0000313" key="1">
    <source>
        <dbReference type="EMBL" id="KAH6947035.1"/>
    </source>
</evidence>
<name>A0ACB7TJF3_HYAAI</name>
<gene>
    <name evidence="1" type="ORF">HPB50_016820</name>
</gene>
<sequence length="387" mass="42777">MGLLKYPLEGGHVDKDLSRKTASDQEVRLQRKQRIRPVLAALPESYVPSREDFLTEIGNLVARTPCLRDNTFNGSDELSNEGSEVPLFPIVTRRPLYHRKSLTAAAIGNFCSKLRIHGTAPTNGQSQVDRPVMPRTDQVMSVINREGMVVLQAVRGGVLFCTVGISMRHVQYNLRKPSHVIIDGVHERHVCTDFHLAVHGEPLAVNSTTKVILMSGTINTMLSKNIGGDPVLKIPGRTHPVALSFSGGPHIRRPCDQIKSVEICPYDRVKAGPDVLTYVMVFKPAGAILCFIPGWNEIDKIRPEHAAVYGCSLVTSLNLLLFAGLRVHISEGYTYSMHDPSRLRKSTRNASSLAMQQKHMPTEPCKVRTEQENTAEAAPRVPCQDQG</sequence>
<organism evidence="1 2">
    <name type="scientific">Hyalomma asiaticum</name>
    <name type="common">Tick</name>
    <dbReference type="NCBI Taxonomy" id="266040"/>
    <lineage>
        <taxon>Eukaryota</taxon>
        <taxon>Metazoa</taxon>
        <taxon>Ecdysozoa</taxon>
        <taxon>Arthropoda</taxon>
        <taxon>Chelicerata</taxon>
        <taxon>Arachnida</taxon>
        <taxon>Acari</taxon>
        <taxon>Parasitiformes</taxon>
        <taxon>Ixodida</taxon>
        <taxon>Ixodoidea</taxon>
        <taxon>Ixodidae</taxon>
        <taxon>Hyalomminae</taxon>
        <taxon>Hyalomma</taxon>
    </lineage>
</organism>
<comment type="caution">
    <text evidence="1">The sequence shown here is derived from an EMBL/GenBank/DDBJ whole genome shotgun (WGS) entry which is preliminary data.</text>
</comment>
<keyword evidence="2" id="KW-1185">Reference proteome</keyword>
<proteinExistence type="predicted"/>